<name>A0ABP5GRM7_9ACTN</name>
<dbReference type="Proteomes" id="UP001500751">
    <property type="component" value="Unassembled WGS sequence"/>
</dbReference>
<dbReference type="PROSITE" id="PS50994">
    <property type="entry name" value="INTEGRASE"/>
    <property type="match status" value="1"/>
</dbReference>
<reference evidence="3" key="1">
    <citation type="journal article" date="2019" name="Int. J. Syst. Evol. Microbiol.">
        <title>The Global Catalogue of Microorganisms (GCM) 10K type strain sequencing project: providing services to taxonomists for standard genome sequencing and annotation.</title>
        <authorList>
            <consortium name="The Broad Institute Genomics Platform"/>
            <consortium name="The Broad Institute Genome Sequencing Center for Infectious Disease"/>
            <person name="Wu L."/>
            <person name="Ma J."/>
        </authorList>
    </citation>
    <scope>NUCLEOTIDE SEQUENCE [LARGE SCALE GENOMIC DNA]</scope>
    <source>
        <strain evidence="3">JCM 16014</strain>
    </source>
</reference>
<dbReference type="RefSeq" id="WP_344669946.1">
    <property type="nucleotide sequence ID" value="NZ_BAAAQN010000053.1"/>
</dbReference>
<dbReference type="Pfam" id="PF13683">
    <property type="entry name" value="rve_3"/>
    <property type="match status" value="1"/>
</dbReference>
<sequence length="142" mass="16023">MPGRHYRQAQGLEEAGHRFTHLSRGRDAKFTAAFDVVFASIGIDVVLTAPQAPRMNAIAERFIGSVCREVTDRILIAGERHLYIVLTEYIAHYNANRSHQGEHRRLRAPDDDSNVIPFPTPASQIRRRQRLGGLLAHYEPAV</sequence>
<dbReference type="InterPro" id="IPR012337">
    <property type="entry name" value="RNaseH-like_sf"/>
</dbReference>
<evidence type="ECO:0000313" key="2">
    <source>
        <dbReference type="EMBL" id="GAA2052318.1"/>
    </source>
</evidence>
<dbReference type="SUPFAM" id="SSF53098">
    <property type="entry name" value="Ribonuclease H-like"/>
    <property type="match status" value="1"/>
</dbReference>
<dbReference type="EMBL" id="BAAAQN010000053">
    <property type="protein sequence ID" value="GAA2052318.1"/>
    <property type="molecule type" value="Genomic_DNA"/>
</dbReference>
<dbReference type="InterPro" id="IPR036397">
    <property type="entry name" value="RNaseH_sf"/>
</dbReference>
<evidence type="ECO:0000259" key="1">
    <source>
        <dbReference type="PROSITE" id="PS50994"/>
    </source>
</evidence>
<evidence type="ECO:0000313" key="3">
    <source>
        <dbReference type="Proteomes" id="UP001500751"/>
    </source>
</evidence>
<dbReference type="Gene3D" id="3.30.420.10">
    <property type="entry name" value="Ribonuclease H-like superfamily/Ribonuclease H"/>
    <property type="match status" value="1"/>
</dbReference>
<gene>
    <name evidence="2" type="ORF">GCM10009839_69600</name>
</gene>
<organism evidence="2 3">
    <name type="scientific">Catenulispora yoronensis</name>
    <dbReference type="NCBI Taxonomy" id="450799"/>
    <lineage>
        <taxon>Bacteria</taxon>
        <taxon>Bacillati</taxon>
        <taxon>Actinomycetota</taxon>
        <taxon>Actinomycetes</taxon>
        <taxon>Catenulisporales</taxon>
        <taxon>Catenulisporaceae</taxon>
        <taxon>Catenulispora</taxon>
    </lineage>
</organism>
<protein>
    <recommendedName>
        <fullName evidence="1">Integrase catalytic domain-containing protein</fullName>
    </recommendedName>
</protein>
<proteinExistence type="predicted"/>
<dbReference type="InterPro" id="IPR001584">
    <property type="entry name" value="Integrase_cat-core"/>
</dbReference>
<accession>A0ABP5GRM7</accession>
<feature type="domain" description="Integrase catalytic" evidence="1">
    <location>
        <begin position="1"/>
        <end position="117"/>
    </location>
</feature>
<comment type="caution">
    <text evidence="2">The sequence shown here is derived from an EMBL/GenBank/DDBJ whole genome shotgun (WGS) entry which is preliminary data.</text>
</comment>
<keyword evidence="3" id="KW-1185">Reference proteome</keyword>